<dbReference type="EMBL" id="JAQSJE010000001">
    <property type="protein sequence ID" value="MDD0822953.1"/>
    <property type="molecule type" value="Genomic_DNA"/>
</dbReference>
<protein>
    <recommendedName>
        <fullName evidence="3">Lipoprotein</fullName>
    </recommendedName>
</protein>
<evidence type="ECO:0008006" key="3">
    <source>
        <dbReference type="Google" id="ProtNLM"/>
    </source>
</evidence>
<dbReference type="RefSeq" id="WP_273748564.1">
    <property type="nucleotide sequence ID" value="NZ_JAQSJE010000001.1"/>
</dbReference>
<accession>A0ABT5MQ28</accession>
<dbReference type="PROSITE" id="PS51257">
    <property type="entry name" value="PROKAR_LIPOPROTEIN"/>
    <property type="match status" value="1"/>
</dbReference>
<sequence>MKLIKSALIFSGLLVIVGCSSLNNGHQKNIANNITTKRINTTQCKDSDDWYLDGYRVGKSFRSEKQKMLQQRSTYCGYTLSRLPSKYRKNWEQGFRIGIKG</sequence>
<gene>
    <name evidence="1" type="ORF">PTQ27_00485</name>
</gene>
<evidence type="ECO:0000313" key="1">
    <source>
        <dbReference type="EMBL" id="MDD0822953.1"/>
    </source>
</evidence>
<keyword evidence="2" id="KW-1185">Reference proteome</keyword>
<organism evidence="1 2">
    <name type="scientific">Mannheimia cairinae</name>
    <dbReference type="NCBI Taxonomy" id="3025936"/>
    <lineage>
        <taxon>Bacteria</taxon>
        <taxon>Pseudomonadati</taxon>
        <taxon>Pseudomonadota</taxon>
        <taxon>Gammaproteobacteria</taxon>
        <taxon>Pasteurellales</taxon>
        <taxon>Pasteurellaceae</taxon>
        <taxon>Mannheimia</taxon>
    </lineage>
</organism>
<comment type="caution">
    <text evidence="1">The sequence shown here is derived from an EMBL/GenBank/DDBJ whole genome shotgun (WGS) entry which is preliminary data.</text>
</comment>
<evidence type="ECO:0000313" key="2">
    <source>
        <dbReference type="Proteomes" id="UP001221909"/>
    </source>
</evidence>
<name>A0ABT5MQ28_9PAST</name>
<dbReference type="Proteomes" id="UP001221909">
    <property type="component" value="Unassembled WGS sequence"/>
</dbReference>
<reference evidence="1 2" key="1">
    <citation type="submission" date="2023-02" db="EMBL/GenBank/DDBJ databases">
        <title>Mannheimia cairiniae sp. nov., a novel species of Mannheimia obtained from moscovy ducks (Cairina moschata) and reclassification of Mannheimia ovis as heterotypic synonym of Mannheimia pernigra.</title>
        <authorList>
            <person name="Christensen H."/>
        </authorList>
    </citation>
    <scope>NUCLEOTIDE SEQUENCE [LARGE SCALE GENOMIC DNA]</scope>
    <source>
        <strain evidence="1 2">AT1</strain>
    </source>
</reference>
<proteinExistence type="predicted"/>